<feature type="signal peptide" evidence="1">
    <location>
        <begin position="1"/>
        <end position="23"/>
    </location>
</feature>
<comment type="caution">
    <text evidence="2">The sequence shown here is derived from an EMBL/GenBank/DDBJ whole genome shotgun (WGS) entry which is preliminary data.</text>
</comment>
<accession>A0A0G2FET2</accession>
<dbReference type="PROSITE" id="PS51257">
    <property type="entry name" value="PROKAR_LIPOPROTEIN"/>
    <property type="match status" value="1"/>
</dbReference>
<keyword evidence="3" id="KW-1185">Reference proteome</keyword>
<gene>
    <name evidence="2" type="ORF">UCDDA912_g07362</name>
</gene>
<protein>
    <submittedName>
        <fullName evidence="2">Putative secreted protein</fullName>
    </submittedName>
</protein>
<feature type="chain" id="PRO_5002544130" evidence="1">
    <location>
        <begin position="24"/>
        <end position="127"/>
    </location>
</feature>
<sequence length="127" mass="13475">MKTSAIIIALGGVLSFGVQGVFAGCYGSGDSWPNVEEARSFVSDACHKSGGMFTGNFEPRQTKSMCPRSGSRSLGLLFEVQNLNTNTGFDLGNNDCYEKLTSLIFDCGRGGDSVVAGWRFRADPGAC</sequence>
<name>A0A0G2FET2_9PEZI</name>
<reference evidence="2 3" key="2">
    <citation type="submission" date="2015-05" db="EMBL/GenBank/DDBJ databases">
        <authorList>
            <person name="Morales-Cruz A."/>
            <person name="Amrine K.C."/>
            <person name="Cantu D."/>
        </authorList>
    </citation>
    <scope>NUCLEOTIDE SEQUENCE [LARGE SCALE GENOMIC DNA]</scope>
    <source>
        <strain evidence="2">DA912</strain>
    </source>
</reference>
<proteinExistence type="predicted"/>
<keyword evidence="1" id="KW-0732">Signal</keyword>
<organism evidence="2 3">
    <name type="scientific">Diaporthe ampelina</name>
    <dbReference type="NCBI Taxonomy" id="1214573"/>
    <lineage>
        <taxon>Eukaryota</taxon>
        <taxon>Fungi</taxon>
        <taxon>Dikarya</taxon>
        <taxon>Ascomycota</taxon>
        <taxon>Pezizomycotina</taxon>
        <taxon>Sordariomycetes</taxon>
        <taxon>Sordariomycetidae</taxon>
        <taxon>Diaporthales</taxon>
        <taxon>Diaporthaceae</taxon>
        <taxon>Diaporthe</taxon>
    </lineage>
</organism>
<dbReference type="OrthoDB" id="4825549at2759"/>
<reference evidence="2 3" key="1">
    <citation type="submission" date="2015-05" db="EMBL/GenBank/DDBJ databases">
        <title>Distinctive expansion of gene families associated with plant cell wall degradation and secondary metabolism in the genomes of grapevine trunk pathogens.</title>
        <authorList>
            <person name="Lawrence D.P."/>
            <person name="Travadon R."/>
            <person name="Rolshausen P.E."/>
            <person name="Baumgartner K."/>
        </authorList>
    </citation>
    <scope>NUCLEOTIDE SEQUENCE [LARGE SCALE GENOMIC DNA]</scope>
    <source>
        <strain evidence="2">DA912</strain>
    </source>
</reference>
<evidence type="ECO:0000256" key="1">
    <source>
        <dbReference type="SAM" id="SignalP"/>
    </source>
</evidence>
<dbReference type="EMBL" id="LCUC01000292">
    <property type="protein sequence ID" value="KKY32656.1"/>
    <property type="molecule type" value="Genomic_DNA"/>
</dbReference>
<dbReference type="AlphaFoldDB" id="A0A0G2FET2"/>
<evidence type="ECO:0000313" key="3">
    <source>
        <dbReference type="Proteomes" id="UP000034680"/>
    </source>
</evidence>
<dbReference type="Proteomes" id="UP000034680">
    <property type="component" value="Unassembled WGS sequence"/>
</dbReference>
<evidence type="ECO:0000313" key="2">
    <source>
        <dbReference type="EMBL" id="KKY32656.1"/>
    </source>
</evidence>